<accession>A0AAW1SGZ9</accession>
<dbReference type="InterPro" id="IPR036457">
    <property type="entry name" value="PPM-type-like_dom_sf"/>
</dbReference>
<dbReference type="GO" id="GO:0004722">
    <property type="term" value="F:protein serine/threonine phosphatase activity"/>
    <property type="evidence" value="ECO:0007669"/>
    <property type="project" value="InterPro"/>
</dbReference>
<evidence type="ECO:0000313" key="3">
    <source>
        <dbReference type="EMBL" id="KAK9844809.1"/>
    </source>
</evidence>
<dbReference type="InterPro" id="IPR015655">
    <property type="entry name" value="PP2C"/>
</dbReference>
<feature type="region of interest" description="Disordered" evidence="1">
    <location>
        <begin position="414"/>
        <end position="466"/>
    </location>
</feature>
<dbReference type="SUPFAM" id="SSF81606">
    <property type="entry name" value="PP2C-like"/>
    <property type="match status" value="1"/>
</dbReference>
<proteinExistence type="predicted"/>
<dbReference type="CDD" id="cd00143">
    <property type="entry name" value="PP2Cc"/>
    <property type="match status" value="1"/>
</dbReference>
<dbReference type="InterPro" id="IPR001932">
    <property type="entry name" value="PPM-type_phosphatase-like_dom"/>
</dbReference>
<evidence type="ECO:0000259" key="2">
    <source>
        <dbReference type="PROSITE" id="PS51746"/>
    </source>
</evidence>
<keyword evidence="4" id="KW-1185">Reference proteome</keyword>
<dbReference type="Proteomes" id="UP001438707">
    <property type="component" value="Unassembled WGS sequence"/>
</dbReference>
<feature type="domain" description="PPM-type phosphatase" evidence="2">
    <location>
        <begin position="2"/>
        <end position="306"/>
    </location>
</feature>
<dbReference type="PANTHER" id="PTHR47992">
    <property type="entry name" value="PROTEIN PHOSPHATASE"/>
    <property type="match status" value="1"/>
</dbReference>
<dbReference type="PROSITE" id="PS51746">
    <property type="entry name" value="PPM_2"/>
    <property type="match status" value="1"/>
</dbReference>
<feature type="region of interest" description="Disordered" evidence="1">
    <location>
        <begin position="319"/>
        <end position="340"/>
    </location>
</feature>
<dbReference type="EMBL" id="JALJOS010000001">
    <property type="protein sequence ID" value="KAK9844809.1"/>
    <property type="molecule type" value="Genomic_DNA"/>
</dbReference>
<name>A0AAW1SGZ9_9CHLO</name>
<feature type="compositionally biased region" description="Low complexity" evidence="1">
    <location>
        <begin position="320"/>
        <end position="335"/>
    </location>
</feature>
<protein>
    <recommendedName>
        <fullName evidence="2">PPM-type phosphatase domain-containing protein</fullName>
    </recommendedName>
</protein>
<dbReference type="SMART" id="SM00332">
    <property type="entry name" value="PP2Cc"/>
    <property type="match status" value="1"/>
</dbReference>
<dbReference type="Gene3D" id="3.60.40.10">
    <property type="entry name" value="PPM-type phosphatase domain"/>
    <property type="match status" value="1"/>
</dbReference>
<comment type="caution">
    <text evidence="3">The sequence shown here is derived from an EMBL/GenBank/DDBJ whole genome shotgun (WGS) entry which is preliminary data.</text>
</comment>
<sequence length="609" mass="65011">MASAYVPIQGPYIKHAFAKSVYKGEDFWLQQRDLQWTAEIKAGGTLEALGVFDGHGGKAAGQYTAKHLMPAVTSGLREGSSKMTAQREASEGLDLDGLQSDLAGGDIDAWQLQDAAVEQLPEALSHAFQRVQQDFFTSSKQSGTTATLVTLVGWDVFVANVGDSCAYLDTGSEVLQVSGNHRLDDAKAERERVEAAGSNVSQSNLDGKPVGPMRVWPGGLAMSRSIGDHEAGEAVISTPEVRHLVLPETGARIIIASDGLWDAINPKTAAHHVRGTPASKAAHDLMQAALKKRGMRDDITVIVIDACPTAEDRMPATLLSRKSSGSGSSHSIGSSDLAERVHVRKPLEEPWLAGRNEEVGHRRMAAAKAMLSQSDDLSSLSSSPWSSTISSLSDSSTFQMSSSLEATSSLAALAEEEDEDLASDSDHLNPNPDEPVPDVEELDEDGGWETVAKPSGRSAQAQDKLGAEASAGQVGVEVGAAGQITTQLSLPVRTATFEYCPGHRLARAITSRVFWETPIARLALRDSKAVEEEAVVGGNYGHLSLGIPPPSRPHLTCRRAFSLVARRKTALGSLTGIQEGDIRRGEADQTVTVEEVRHQPMIDELQIVE</sequence>
<evidence type="ECO:0000256" key="1">
    <source>
        <dbReference type="SAM" id="MobiDB-lite"/>
    </source>
</evidence>
<gene>
    <name evidence="3" type="ORF">WJX74_007066</name>
</gene>
<feature type="compositionally biased region" description="Acidic residues" evidence="1">
    <location>
        <begin position="435"/>
        <end position="447"/>
    </location>
</feature>
<evidence type="ECO:0000313" key="4">
    <source>
        <dbReference type="Proteomes" id="UP001438707"/>
    </source>
</evidence>
<dbReference type="AlphaFoldDB" id="A0AAW1SGZ9"/>
<feature type="compositionally biased region" description="Acidic residues" evidence="1">
    <location>
        <begin position="414"/>
        <end position="423"/>
    </location>
</feature>
<reference evidence="3 4" key="1">
    <citation type="journal article" date="2024" name="Nat. Commun.">
        <title>Phylogenomics reveals the evolutionary origins of lichenization in chlorophyte algae.</title>
        <authorList>
            <person name="Puginier C."/>
            <person name="Libourel C."/>
            <person name="Otte J."/>
            <person name="Skaloud P."/>
            <person name="Haon M."/>
            <person name="Grisel S."/>
            <person name="Petersen M."/>
            <person name="Berrin J.G."/>
            <person name="Delaux P.M."/>
            <person name="Dal Grande F."/>
            <person name="Keller J."/>
        </authorList>
    </citation>
    <scope>NUCLEOTIDE SEQUENCE [LARGE SCALE GENOMIC DNA]</scope>
    <source>
        <strain evidence="3 4">SAG 2145</strain>
    </source>
</reference>
<dbReference type="Pfam" id="PF00481">
    <property type="entry name" value="PP2C"/>
    <property type="match status" value="1"/>
</dbReference>
<organism evidence="3 4">
    <name type="scientific">Apatococcus lobatus</name>
    <dbReference type="NCBI Taxonomy" id="904363"/>
    <lineage>
        <taxon>Eukaryota</taxon>
        <taxon>Viridiplantae</taxon>
        <taxon>Chlorophyta</taxon>
        <taxon>core chlorophytes</taxon>
        <taxon>Trebouxiophyceae</taxon>
        <taxon>Chlorellales</taxon>
        <taxon>Chlorellaceae</taxon>
        <taxon>Apatococcus</taxon>
    </lineage>
</organism>